<feature type="region of interest" description="Disordered" evidence="1">
    <location>
        <begin position="338"/>
        <end position="396"/>
    </location>
</feature>
<keyword evidence="3" id="KW-1185">Reference proteome</keyword>
<reference evidence="2 3" key="1">
    <citation type="journal article" date="2010" name="Cell">
        <title>The genome of Naegleria gruberi illuminates early eukaryotic versatility.</title>
        <authorList>
            <person name="Fritz-Laylin L.K."/>
            <person name="Prochnik S.E."/>
            <person name="Ginger M.L."/>
            <person name="Dacks J.B."/>
            <person name="Carpenter M.L."/>
            <person name="Field M.C."/>
            <person name="Kuo A."/>
            <person name="Paredez A."/>
            <person name="Chapman J."/>
            <person name="Pham J."/>
            <person name="Shu S."/>
            <person name="Neupane R."/>
            <person name="Cipriano M."/>
            <person name="Mancuso J."/>
            <person name="Tu H."/>
            <person name="Salamov A."/>
            <person name="Lindquist E."/>
            <person name="Shapiro H."/>
            <person name="Lucas S."/>
            <person name="Grigoriev I.V."/>
            <person name="Cande W.Z."/>
            <person name="Fulton C."/>
            <person name="Rokhsar D.S."/>
            <person name="Dawson S.C."/>
        </authorList>
    </citation>
    <scope>NUCLEOTIDE SEQUENCE [LARGE SCALE GENOMIC DNA]</scope>
    <source>
        <strain evidence="2 3">NEG-M</strain>
    </source>
</reference>
<feature type="compositionally biased region" description="Basic and acidic residues" evidence="1">
    <location>
        <begin position="338"/>
        <end position="360"/>
    </location>
</feature>
<accession>D2V9I8</accession>
<evidence type="ECO:0000313" key="3">
    <source>
        <dbReference type="Proteomes" id="UP000006671"/>
    </source>
</evidence>
<feature type="region of interest" description="Disordered" evidence="1">
    <location>
        <begin position="475"/>
        <end position="495"/>
    </location>
</feature>
<name>D2V9I8_NAEGR</name>
<dbReference type="InParanoid" id="D2V9I8"/>
<dbReference type="AlphaFoldDB" id="D2V9I8"/>
<gene>
    <name evidence="2" type="ORF">NAEGRDRAFT_65458</name>
</gene>
<feature type="compositionally biased region" description="Basic and acidic residues" evidence="1">
    <location>
        <begin position="475"/>
        <end position="484"/>
    </location>
</feature>
<dbReference type="Proteomes" id="UP000006671">
    <property type="component" value="Unassembled WGS sequence"/>
</dbReference>
<dbReference type="VEuPathDB" id="AmoebaDB:NAEGRDRAFT_65458"/>
<feature type="compositionally biased region" description="Basic residues" evidence="1">
    <location>
        <begin position="361"/>
        <end position="372"/>
    </location>
</feature>
<evidence type="ECO:0000256" key="1">
    <source>
        <dbReference type="SAM" id="MobiDB-lite"/>
    </source>
</evidence>
<organism evidence="3">
    <name type="scientific">Naegleria gruberi</name>
    <name type="common">Amoeba</name>
    <dbReference type="NCBI Taxonomy" id="5762"/>
    <lineage>
        <taxon>Eukaryota</taxon>
        <taxon>Discoba</taxon>
        <taxon>Heterolobosea</taxon>
        <taxon>Tetramitia</taxon>
        <taxon>Eutetramitia</taxon>
        <taxon>Vahlkampfiidae</taxon>
        <taxon>Naegleria</taxon>
    </lineage>
</organism>
<feature type="compositionally biased region" description="Acidic residues" evidence="1">
    <location>
        <begin position="485"/>
        <end position="495"/>
    </location>
</feature>
<dbReference type="RefSeq" id="XP_002679212.1">
    <property type="nucleotide sequence ID" value="XM_002679166.1"/>
</dbReference>
<dbReference type="GeneID" id="8848681"/>
<evidence type="ECO:0000313" key="2">
    <source>
        <dbReference type="EMBL" id="EFC46468.1"/>
    </source>
</evidence>
<dbReference type="KEGG" id="ngr:NAEGRDRAFT_65458"/>
<protein>
    <submittedName>
        <fullName evidence="2">Predicted protein</fullName>
    </submittedName>
</protein>
<sequence length="495" mass="55704">MPKANQKYDDNHISYFLLKYFENVHTNVQITYPSPLNSYGLLGSTDTKLNSNTLPAPHLNDFLLFALGKQGKVAMPLLINYTFDEKTGELDGHWIVLLKREDDSFLLYDPSHFIAIPQFYNIQVEYGDQSDGFNCGTFVVERIKQFYCPSVVGMPKARTIAAARAAHAKTGLNFNFSPLIQGSGGGGLGEENDSCWSKDITLRGDQASSIKEAVFEKQFGVFTINSDDTLGISKTTIQFPPYFTLQSYSYNTFKRVKRRVVWGQDIASNGLNVSGLSIKNIIELGFLPEDVNRPTGCLAITGLNTKTNTTELISIQIKSKQHNGNSCRSLITRIDHPFGSHDCTETNETNKKPNNEDNPSKSKKTPNKRKNTRKENAEKPKKIKTSHQHEIIPTTTNTMNTFQTEPFQNGTNLTVFCNFQNANPTPLKSKPSTTAYKMNQENMHYQVANDNPVSFLSLLNNGTVNGRNETENEIKQKENNRTDDNFFDDYFEDSD</sequence>
<dbReference type="EMBL" id="GG738858">
    <property type="protein sequence ID" value="EFC46468.1"/>
    <property type="molecule type" value="Genomic_DNA"/>
</dbReference>
<proteinExistence type="predicted"/>